<name>A0AAD7V755_9FUNG</name>
<proteinExistence type="predicted"/>
<evidence type="ECO:0000256" key="2">
    <source>
        <dbReference type="SAM" id="Phobius"/>
    </source>
</evidence>
<keyword evidence="2" id="KW-0812">Transmembrane</keyword>
<protein>
    <submittedName>
        <fullName evidence="3">Uncharacterized protein</fullName>
    </submittedName>
</protein>
<keyword evidence="4" id="KW-1185">Reference proteome</keyword>
<feature type="compositionally biased region" description="Low complexity" evidence="1">
    <location>
        <begin position="362"/>
        <end position="373"/>
    </location>
</feature>
<sequence length="555" mass="58468">MPSQVHQEPARFFPLVLVLAALKWNVFEQVHFMWVMPIAFFLGVVVPLVRWGLSRPNNRLTHVPIASNADCSAGVPLRAAREKVSDSTQVPTSPVVMANRQPWVAPVVPCKAQACEYPGMLFSTRPVAQVPRHHGDMSALEGDAIINTSSAVDLFKPSKQVTSTPRSPPKLLQGMAMHKAMQHVYGLPSQKPTTTARTSLALSSSPPASASLASSSSSSSSSALASTSSASASSSSSSSASSASSSLDELCEALEKLDIYEPDTDVPDALPGTPEQLREIVENEDADASEQAPVIEDMQDTTMASPSPSPSPPSLPLPLPLPPPPQEPAIMYTQVVPPPITIHPEATPEVVVAAVVAAAASPAPAASAIPVASTTGSSNNRSRLEIRRPVIRPRSRLRWHRQSGNPPPPLPRPPPSPPRPPIPSSPPPQPPTPPASTSSAMKQEDRARPIACPKRRVKRPELVSPPPPPSSSSTTALPSSSSRIPSPIPPSIPSSIPSSSSSTLPSSEAEPAPPSSILVEYAEQADSFMGGDDILAEIIGTDFDPYDVAVFNEDV</sequence>
<feature type="compositionally biased region" description="Basic residues" evidence="1">
    <location>
        <begin position="389"/>
        <end position="401"/>
    </location>
</feature>
<evidence type="ECO:0000313" key="4">
    <source>
        <dbReference type="Proteomes" id="UP001234581"/>
    </source>
</evidence>
<keyword evidence="2" id="KW-0472">Membrane</keyword>
<dbReference type="RefSeq" id="XP_058344448.1">
    <property type="nucleotide sequence ID" value="XM_058484949.1"/>
</dbReference>
<organism evidence="3 4">
    <name type="scientific">Lichtheimia ornata</name>
    <dbReference type="NCBI Taxonomy" id="688661"/>
    <lineage>
        <taxon>Eukaryota</taxon>
        <taxon>Fungi</taxon>
        <taxon>Fungi incertae sedis</taxon>
        <taxon>Mucoromycota</taxon>
        <taxon>Mucoromycotina</taxon>
        <taxon>Mucoromycetes</taxon>
        <taxon>Mucorales</taxon>
        <taxon>Lichtheimiaceae</taxon>
        <taxon>Lichtheimia</taxon>
    </lineage>
</organism>
<feature type="compositionally biased region" description="Pro residues" evidence="1">
    <location>
        <begin position="405"/>
        <end position="434"/>
    </location>
</feature>
<gene>
    <name evidence="3" type="ORF">O0I10_004900</name>
</gene>
<feature type="transmembrane region" description="Helical" evidence="2">
    <location>
        <begin position="12"/>
        <end position="27"/>
    </location>
</feature>
<dbReference type="Proteomes" id="UP001234581">
    <property type="component" value="Unassembled WGS sequence"/>
</dbReference>
<feature type="transmembrane region" description="Helical" evidence="2">
    <location>
        <begin position="33"/>
        <end position="53"/>
    </location>
</feature>
<feature type="compositionally biased region" description="Low complexity" evidence="1">
    <location>
        <begin position="493"/>
        <end position="510"/>
    </location>
</feature>
<keyword evidence="2" id="KW-1133">Transmembrane helix</keyword>
<reference evidence="3 4" key="1">
    <citation type="submission" date="2023-03" db="EMBL/GenBank/DDBJ databases">
        <title>Genome sequence of Lichtheimia ornata CBS 291.66.</title>
        <authorList>
            <person name="Mohabir J.T."/>
            <person name="Shea T.P."/>
            <person name="Kurbessoian T."/>
            <person name="Berby B."/>
            <person name="Fontaine J."/>
            <person name="Livny J."/>
            <person name="Gnirke A."/>
            <person name="Stajich J.E."/>
            <person name="Cuomo C.A."/>
        </authorList>
    </citation>
    <scope>NUCLEOTIDE SEQUENCE [LARGE SCALE GENOMIC DNA]</scope>
    <source>
        <strain evidence="3">CBS 291.66</strain>
    </source>
</reference>
<accession>A0AAD7V755</accession>
<feature type="region of interest" description="Disordered" evidence="1">
    <location>
        <begin position="189"/>
        <end position="244"/>
    </location>
</feature>
<dbReference type="AlphaFoldDB" id="A0AAD7V755"/>
<evidence type="ECO:0000256" key="1">
    <source>
        <dbReference type="SAM" id="MobiDB-lite"/>
    </source>
</evidence>
<dbReference type="EMBL" id="JARTCD010000018">
    <property type="protein sequence ID" value="KAJ8659535.1"/>
    <property type="molecule type" value="Genomic_DNA"/>
</dbReference>
<feature type="compositionally biased region" description="Low complexity" evidence="1">
    <location>
        <begin position="198"/>
        <end position="244"/>
    </location>
</feature>
<evidence type="ECO:0000313" key="3">
    <source>
        <dbReference type="EMBL" id="KAJ8659535.1"/>
    </source>
</evidence>
<feature type="region of interest" description="Disordered" evidence="1">
    <location>
        <begin position="362"/>
        <end position="517"/>
    </location>
</feature>
<feature type="compositionally biased region" description="Low complexity" evidence="1">
    <location>
        <begin position="471"/>
        <end position="485"/>
    </location>
</feature>
<dbReference type="GeneID" id="83212313"/>
<comment type="caution">
    <text evidence="3">The sequence shown here is derived from an EMBL/GenBank/DDBJ whole genome shotgun (WGS) entry which is preliminary data.</text>
</comment>